<dbReference type="InterPro" id="IPR050173">
    <property type="entry name" value="ABC_transporter_C-like"/>
</dbReference>
<feature type="transmembrane region" description="Helical" evidence="9">
    <location>
        <begin position="161"/>
        <end position="180"/>
    </location>
</feature>
<evidence type="ECO:0000259" key="10">
    <source>
        <dbReference type="PROSITE" id="PS50893"/>
    </source>
</evidence>
<comment type="caution">
    <text evidence="12">The sequence shown here is derived from an EMBL/GenBank/DDBJ whole genome shotgun (WGS) entry which is preliminary data.</text>
</comment>
<sequence>MDETVRHHNPNPTLTANILSRTFYTWLNPLFKKGSKGWLQEEDMYNACPTDKSKMLGDKLESAWEKEMQGKDRGRKPSLLRALFRIFGVQYFLLGLLALFESLRLSNRSLNESSVGQIVNLMSNDVTRFDQGMMFFHYLWVGPLQVIGALILLWYEAGETFTVFSSLIVMILLMPTQIIMAKLFSTFRRKTAIHTDKRVKVMNEIISGMRLIKMYCWEKPFRHLVEKLRSDEVHHLRRARRVQACVLAPYFATSQLSIFLLFLTFTVTGQEEEMRPTKIFLILSLVQCLRLTCGLFVPLGSQHLAETLIVIKRIETFLLREEHKQITYHCESNGFSGKDESLNADNKYNVSVKMNNITAKWEGRDAEANTLENITVSVKPGELVAVIGPVGSGKSSLLLSILGELPLLSGTVKAQGKIAYVSQHPWVFSGSVRQNIVFGAQYDKARYDKIIKISALRRDLTILPKGDATLIGDRGVTLSGGQRARISLARALYMDADIYLLDDPLSAVDTAVGKHIFEK</sequence>
<dbReference type="Gene3D" id="3.40.50.300">
    <property type="entry name" value="P-loop containing nucleotide triphosphate hydrolases"/>
    <property type="match status" value="1"/>
</dbReference>
<dbReference type="Gene3D" id="1.20.1560.10">
    <property type="entry name" value="ABC transporter type 1, transmembrane domain"/>
    <property type="match status" value="1"/>
</dbReference>
<dbReference type="SUPFAM" id="SSF52540">
    <property type="entry name" value="P-loop containing nucleoside triphosphate hydrolases"/>
    <property type="match status" value="1"/>
</dbReference>
<keyword evidence="13" id="KW-1185">Reference proteome</keyword>
<dbReference type="InterPro" id="IPR036640">
    <property type="entry name" value="ABC1_TM_sf"/>
</dbReference>
<evidence type="ECO:0000256" key="1">
    <source>
        <dbReference type="ARBA" id="ARBA00004141"/>
    </source>
</evidence>
<keyword evidence="6" id="KW-0067">ATP-binding</keyword>
<protein>
    <submittedName>
        <fullName evidence="12">Multidrug resistance-associated protein 4</fullName>
    </submittedName>
</protein>
<dbReference type="PROSITE" id="PS50929">
    <property type="entry name" value="ABC_TM1F"/>
    <property type="match status" value="1"/>
</dbReference>
<keyword evidence="8 9" id="KW-0472">Membrane</keyword>
<keyword evidence="3" id="KW-0813">Transport</keyword>
<dbReference type="AlphaFoldDB" id="A0AAV3YH70"/>
<dbReference type="InterPro" id="IPR017871">
    <property type="entry name" value="ABC_transporter-like_CS"/>
</dbReference>
<comment type="subcellular location">
    <subcellularLocation>
        <location evidence="1">Membrane</location>
        <topology evidence="1">Multi-pass membrane protein</topology>
    </subcellularLocation>
</comment>
<dbReference type="InterPro" id="IPR011527">
    <property type="entry name" value="ABC1_TM_dom"/>
</dbReference>
<evidence type="ECO:0000256" key="8">
    <source>
        <dbReference type="ARBA" id="ARBA00023136"/>
    </source>
</evidence>
<dbReference type="PROSITE" id="PS00211">
    <property type="entry name" value="ABC_TRANSPORTER_1"/>
    <property type="match status" value="1"/>
</dbReference>
<dbReference type="InterPro" id="IPR027417">
    <property type="entry name" value="P-loop_NTPase"/>
</dbReference>
<evidence type="ECO:0000256" key="5">
    <source>
        <dbReference type="ARBA" id="ARBA00022741"/>
    </source>
</evidence>
<feature type="domain" description="ABC transmembrane type-1" evidence="11">
    <location>
        <begin position="103"/>
        <end position="287"/>
    </location>
</feature>
<organism evidence="12 13">
    <name type="scientific">Plakobranchus ocellatus</name>
    <dbReference type="NCBI Taxonomy" id="259542"/>
    <lineage>
        <taxon>Eukaryota</taxon>
        <taxon>Metazoa</taxon>
        <taxon>Spiralia</taxon>
        <taxon>Lophotrochozoa</taxon>
        <taxon>Mollusca</taxon>
        <taxon>Gastropoda</taxon>
        <taxon>Heterobranchia</taxon>
        <taxon>Euthyneura</taxon>
        <taxon>Panpulmonata</taxon>
        <taxon>Sacoglossa</taxon>
        <taxon>Placobranchoidea</taxon>
        <taxon>Plakobranchidae</taxon>
        <taxon>Plakobranchus</taxon>
    </lineage>
</organism>
<dbReference type="Pfam" id="PF00664">
    <property type="entry name" value="ABC_membrane"/>
    <property type="match status" value="1"/>
</dbReference>
<dbReference type="GO" id="GO:0016020">
    <property type="term" value="C:membrane"/>
    <property type="evidence" value="ECO:0007669"/>
    <property type="project" value="UniProtKB-SubCell"/>
</dbReference>
<dbReference type="GO" id="GO:0140359">
    <property type="term" value="F:ABC-type transporter activity"/>
    <property type="evidence" value="ECO:0007669"/>
    <property type="project" value="InterPro"/>
</dbReference>
<dbReference type="GO" id="GO:0016887">
    <property type="term" value="F:ATP hydrolysis activity"/>
    <property type="evidence" value="ECO:0007669"/>
    <property type="project" value="InterPro"/>
</dbReference>
<evidence type="ECO:0000256" key="2">
    <source>
        <dbReference type="ARBA" id="ARBA00009726"/>
    </source>
</evidence>
<reference evidence="12 13" key="1">
    <citation type="journal article" date="2021" name="Elife">
        <title>Chloroplast acquisition without the gene transfer in kleptoplastic sea slugs, Plakobranchus ocellatus.</title>
        <authorList>
            <person name="Maeda T."/>
            <person name="Takahashi S."/>
            <person name="Yoshida T."/>
            <person name="Shimamura S."/>
            <person name="Takaki Y."/>
            <person name="Nagai Y."/>
            <person name="Toyoda A."/>
            <person name="Suzuki Y."/>
            <person name="Arimoto A."/>
            <person name="Ishii H."/>
            <person name="Satoh N."/>
            <person name="Nishiyama T."/>
            <person name="Hasebe M."/>
            <person name="Maruyama T."/>
            <person name="Minagawa J."/>
            <person name="Obokata J."/>
            <person name="Shigenobu S."/>
        </authorList>
    </citation>
    <scope>NUCLEOTIDE SEQUENCE [LARGE SCALE GENOMIC DNA]</scope>
</reference>
<proteinExistence type="inferred from homology"/>
<dbReference type="Proteomes" id="UP000735302">
    <property type="component" value="Unassembled WGS sequence"/>
</dbReference>
<dbReference type="PROSITE" id="PS50893">
    <property type="entry name" value="ABC_TRANSPORTER_2"/>
    <property type="match status" value="1"/>
</dbReference>
<dbReference type="GO" id="GO:0005524">
    <property type="term" value="F:ATP binding"/>
    <property type="evidence" value="ECO:0007669"/>
    <property type="project" value="UniProtKB-KW"/>
</dbReference>
<evidence type="ECO:0000313" key="13">
    <source>
        <dbReference type="Proteomes" id="UP000735302"/>
    </source>
</evidence>
<keyword evidence="4 9" id="KW-0812">Transmembrane</keyword>
<dbReference type="Pfam" id="PF00005">
    <property type="entry name" value="ABC_tran"/>
    <property type="match status" value="1"/>
</dbReference>
<evidence type="ECO:0000256" key="6">
    <source>
        <dbReference type="ARBA" id="ARBA00022840"/>
    </source>
</evidence>
<evidence type="ECO:0000256" key="7">
    <source>
        <dbReference type="ARBA" id="ARBA00022989"/>
    </source>
</evidence>
<evidence type="ECO:0000256" key="4">
    <source>
        <dbReference type="ARBA" id="ARBA00022692"/>
    </source>
</evidence>
<keyword evidence="5" id="KW-0547">Nucleotide-binding</keyword>
<evidence type="ECO:0000259" key="11">
    <source>
        <dbReference type="PROSITE" id="PS50929"/>
    </source>
</evidence>
<evidence type="ECO:0000313" key="12">
    <source>
        <dbReference type="EMBL" id="GFN81872.1"/>
    </source>
</evidence>
<dbReference type="FunFam" id="3.40.50.300:FF:000997">
    <property type="entry name" value="Multidrug resistance-associated protein 1"/>
    <property type="match status" value="1"/>
</dbReference>
<dbReference type="InterPro" id="IPR003439">
    <property type="entry name" value="ABC_transporter-like_ATP-bd"/>
</dbReference>
<dbReference type="PANTHER" id="PTHR24223">
    <property type="entry name" value="ATP-BINDING CASSETTE SUB-FAMILY C"/>
    <property type="match status" value="1"/>
</dbReference>
<feature type="transmembrane region" description="Helical" evidence="9">
    <location>
        <begin position="135"/>
        <end position="155"/>
    </location>
</feature>
<accession>A0AAV3YH70</accession>
<name>A0AAV3YH70_9GAST</name>
<dbReference type="PANTHER" id="PTHR24223:SF456">
    <property type="entry name" value="MULTIDRUG RESISTANCE-ASSOCIATED PROTEIN LETHAL(2)03659"/>
    <property type="match status" value="1"/>
</dbReference>
<feature type="domain" description="ABC transporter" evidence="10">
    <location>
        <begin position="352"/>
        <end position="519"/>
    </location>
</feature>
<comment type="similarity">
    <text evidence="2">Belongs to the ABC transporter superfamily. ABCC family. Conjugate transporter (TC 3.A.1.208) subfamily.</text>
</comment>
<dbReference type="CDD" id="cd03250">
    <property type="entry name" value="ABCC_MRP_domain1"/>
    <property type="match status" value="1"/>
</dbReference>
<evidence type="ECO:0000256" key="3">
    <source>
        <dbReference type="ARBA" id="ARBA00022448"/>
    </source>
</evidence>
<evidence type="ECO:0000256" key="9">
    <source>
        <dbReference type="SAM" id="Phobius"/>
    </source>
</evidence>
<dbReference type="EMBL" id="BLXT01000975">
    <property type="protein sequence ID" value="GFN81872.1"/>
    <property type="molecule type" value="Genomic_DNA"/>
</dbReference>
<dbReference type="SUPFAM" id="SSF90123">
    <property type="entry name" value="ABC transporter transmembrane region"/>
    <property type="match status" value="1"/>
</dbReference>
<keyword evidence="7 9" id="KW-1133">Transmembrane helix</keyword>
<gene>
    <name evidence="12" type="ORF">PoB_000837800</name>
</gene>
<feature type="transmembrane region" description="Helical" evidence="9">
    <location>
        <begin position="82"/>
        <end position="100"/>
    </location>
</feature>